<feature type="compositionally biased region" description="Basic residues" evidence="9">
    <location>
        <begin position="100"/>
        <end position="119"/>
    </location>
</feature>
<evidence type="ECO:0000256" key="6">
    <source>
        <dbReference type="ARBA" id="ARBA00023054"/>
    </source>
</evidence>
<evidence type="ECO:0000256" key="1">
    <source>
        <dbReference type="ARBA" id="ARBA00004090"/>
    </source>
</evidence>
<proteinExistence type="inferred from homology"/>
<evidence type="ECO:0000256" key="2">
    <source>
        <dbReference type="ARBA" id="ARBA00004604"/>
    </source>
</evidence>
<feature type="compositionally biased region" description="Basic and acidic residues" evidence="9">
    <location>
        <begin position="58"/>
        <end position="99"/>
    </location>
</feature>
<comment type="subcellular location">
    <subcellularLocation>
        <location evidence="2 8">Nucleus</location>
        <location evidence="2 8">Nucleolus</location>
    </subcellularLocation>
</comment>
<comment type="function">
    <text evidence="1 8">Involved in nucleolar integrity and required for processing of the pre-rRNA for the 60S ribosome subunit.</text>
</comment>
<dbReference type="STRING" id="576137.A0A1L7XLE1"/>
<name>A0A1L7XLE1_9HELO</name>
<dbReference type="InterPro" id="IPR005579">
    <property type="entry name" value="Cgr1-like"/>
</dbReference>
<reference evidence="10 11" key="1">
    <citation type="submission" date="2016-03" db="EMBL/GenBank/DDBJ databases">
        <authorList>
            <person name="Ploux O."/>
        </authorList>
    </citation>
    <scope>NUCLEOTIDE SEQUENCE [LARGE SCALE GENOMIC DNA]</scope>
    <source>
        <strain evidence="10 11">UAMH 11012</strain>
    </source>
</reference>
<organism evidence="10 11">
    <name type="scientific">Phialocephala subalpina</name>
    <dbReference type="NCBI Taxonomy" id="576137"/>
    <lineage>
        <taxon>Eukaryota</taxon>
        <taxon>Fungi</taxon>
        <taxon>Dikarya</taxon>
        <taxon>Ascomycota</taxon>
        <taxon>Pezizomycotina</taxon>
        <taxon>Leotiomycetes</taxon>
        <taxon>Helotiales</taxon>
        <taxon>Mollisiaceae</taxon>
        <taxon>Phialocephala</taxon>
        <taxon>Phialocephala fortinii species complex</taxon>
    </lineage>
</organism>
<keyword evidence="4 8" id="KW-0690">Ribosome biogenesis</keyword>
<evidence type="ECO:0000256" key="3">
    <source>
        <dbReference type="ARBA" id="ARBA00007869"/>
    </source>
</evidence>
<feature type="region of interest" description="Disordered" evidence="9">
    <location>
        <begin position="1"/>
        <end position="119"/>
    </location>
</feature>
<dbReference type="EMBL" id="FJOG01000033">
    <property type="protein sequence ID" value="CZR65757.1"/>
    <property type="molecule type" value="Genomic_DNA"/>
</dbReference>
<evidence type="ECO:0000256" key="5">
    <source>
        <dbReference type="ARBA" id="ARBA00022552"/>
    </source>
</evidence>
<keyword evidence="11" id="KW-1185">Reference proteome</keyword>
<dbReference type="GO" id="GO:0006364">
    <property type="term" value="P:rRNA processing"/>
    <property type="evidence" value="ECO:0007669"/>
    <property type="project" value="UniProtKB-UniRule"/>
</dbReference>
<dbReference type="GO" id="GO:0005730">
    <property type="term" value="C:nucleolus"/>
    <property type="evidence" value="ECO:0007669"/>
    <property type="project" value="UniProtKB-SubCell"/>
</dbReference>
<keyword evidence="7 8" id="KW-0539">Nucleus</keyword>
<evidence type="ECO:0000256" key="4">
    <source>
        <dbReference type="ARBA" id="ARBA00022517"/>
    </source>
</evidence>
<evidence type="ECO:0000256" key="9">
    <source>
        <dbReference type="SAM" id="MobiDB-lite"/>
    </source>
</evidence>
<gene>
    <name evidence="10" type="ORF">PAC_15657</name>
</gene>
<dbReference type="Proteomes" id="UP000184330">
    <property type="component" value="Unassembled WGS sequence"/>
</dbReference>
<comment type="similarity">
    <text evidence="3 8">Belongs to the CGR1 family.</text>
</comment>
<dbReference type="Pfam" id="PF03879">
    <property type="entry name" value="Cgr1"/>
    <property type="match status" value="1"/>
</dbReference>
<keyword evidence="6" id="KW-0175">Coiled coil</keyword>
<feature type="compositionally biased region" description="Basic residues" evidence="9">
    <location>
        <begin position="23"/>
        <end position="33"/>
    </location>
</feature>
<dbReference type="AlphaFoldDB" id="A0A1L7XLE1"/>
<accession>A0A1L7XLE1</accession>
<keyword evidence="5 8" id="KW-0698">rRNA processing</keyword>
<protein>
    <recommendedName>
        <fullName evidence="8">rRNA-processing protein</fullName>
    </recommendedName>
</protein>
<feature type="compositionally biased region" description="Low complexity" evidence="9">
    <location>
        <begin position="8"/>
        <end position="19"/>
    </location>
</feature>
<dbReference type="OrthoDB" id="3942380at2759"/>
<evidence type="ECO:0000256" key="8">
    <source>
        <dbReference type="RuleBase" id="RU363084"/>
    </source>
</evidence>
<evidence type="ECO:0000313" key="11">
    <source>
        <dbReference type="Proteomes" id="UP000184330"/>
    </source>
</evidence>
<sequence length="119" mass="13773">MSAEVATPAAAPQAAAQPQGMRKNGKQWHKPKTAFRPTSGQTSYEKRQADRVATAAVKAKEKEMKEEKEAERQRRMQALKDKRAAKEEKARYEKLAETMHRKRVERLKRKEKRNKLLKS</sequence>
<evidence type="ECO:0000256" key="7">
    <source>
        <dbReference type="ARBA" id="ARBA00023242"/>
    </source>
</evidence>
<evidence type="ECO:0000313" key="10">
    <source>
        <dbReference type="EMBL" id="CZR65757.1"/>
    </source>
</evidence>